<dbReference type="PANTHER" id="PTHR30136:SF7">
    <property type="entry name" value="HTH-TYPE TRANSCRIPTIONAL REGULATOR KDGR-RELATED"/>
    <property type="match status" value="1"/>
</dbReference>
<dbReference type="OrthoDB" id="9807558at2"/>
<comment type="caution">
    <text evidence="6">The sequence shown here is derived from an EMBL/GenBank/DDBJ whole genome shotgun (WGS) entry which is preliminary data.</text>
</comment>
<reference evidence="6 7" key="1">
    <citation type="submission" date="2019-10" db="EMBL/GenBank/DDBJ databases">
        <title>Genome diversity of Sutterella seckii.</title>
        <authorList>
            <person name="Chaplin A.V."/>
            <person name="Sokolova S.R."/>
            <person name="Mosin K.A."/>
            <person name="Ivanova E.L."/>
            <person name="Kochetkova T.O."/>
            <person name="Goltsov A.Y."/>
            <person name="Trofimov D.Y."/>
            <person name="Efimov B.A."/>
        </authorList>
    </citation>
    <scope>NUCLEOTIDE SEQUENCE [LARGE SCALE GENOMIC DNA]</scope>
    <source>
        <strain evidence="6 7">ASD393</strain>
    </source>
</reference>
<feature type="domain" description="HTH iclR-type" evidence="4">
    <location>
        <begin position="6"/>
        <end position="66"/>
    </location>
</feature>
<organism evidence="6 7">
    <name type="scientific">Sutterella seckii</name>
    <dbReference type="NCBI Taxonomy" id="1944635"/>
    <lineage>
        <taxon>Bacteria</taxon>
        <taxon>Pseudomonadati</taxon>
        <taxon>Pseudomonadota</taxon>
        <taxon>Betaproteobacteria</taxon>
        <taxon>Burkholderiales</taxon>
        <taxon>Sutterellaceae</taxon>
        <taxon>Sutterella</taxon>
    </lineage>
</organism>
<sequence>MAGKGCISLLRADKILTHIAHVGAASFTQLQKDFDLPKSSLLNILDTMVGCGLLIKNDARQYQLGIKVYELGCQSLHRRSLFEITKRPMQELAMKSGLICHLGTIEDFHALYLDKVESPLSKPTERSWVGKKLDFHSTALGKALLAWKTDGELRLYLDQLELAQYTPKTITDRSMFIEELKLTRRRGWGLDAEESAPLAVCISTPVFDLAGRVNYAVSLSADPTTFTSERIEGYLRMLSDCSLQISRGLGYGGSAPVLLTSES</sequence>
<dbReference type="InterPro" id="IPR005471">
    <property type="entry name" value="Tscrpt_reg_IclR_N"/>
</dbReference>
<evidence type="ECO:0000259" key="5">
    <source>
        <dbReference type="PROSITE" id="PS51078"/>
    </source>
</evidence>
<dbReference type="InterPro" id="IPR050707">
    <property type="entry name" value="HTH_MetabolicPath_Reg"/>
</dbReference>
<evidence type="ECO:0000256" key="1">
    <source>
        <dbReference type="ARBA" id="ARBA00023015"/>
    </source>
</evidence>
<dbReference type="AlphaFoldDB" id="A0A6I1EMS2"/>
<dbReference type="RefSeq" id="WP_152157848.1">
    <property type="nucleotide sequence ID" value="NZ_WEHX01000013.1"/>
</dbReference>
<protein>
    <submittedName>
        <fullName evidence="6">IclR family transcriptional regulator</fullName>
    </submittedName>
</protein>
<keyword evidence="2" id="KW-0238">DNA-binding</keyword>
<dbReference type="Pfam" id="PF01614">
    <property type="entry name" value="IclR_C"/>
    <property type="match status" value="1"/>
</dbReference>
<dbReference type="Gene3D" id="3.30.450.40">
    <property type="match status" value="1"/>
</dbReference>
<dbReference type="GO" id="GO:0045892">
    <property type="term" value="P:negative regulation of DNA-templated transcription"/>
    <property type="evidence" value="ECO:0007669"/>
    <property type="project" value="TreeGrafter"/>
</dbReference>
<dbReference type="GO" id="GO:0003700">
    <property type="term" value="F:DNA-binding transcription factor activity"/>
    <property type="evidence" value="ECO:0007669"/>
    <property type="project" value="TreeGrafter"/>
</dbReference>
<dbReference type="EMBL" id="WEHX01000013">
    <property type="protein sequence ID" value="KAB7661916.1"/>
    <property type="molecule type" value="Genomic_DNA"/>
</dbReference>
<dbReference type="SUPFAM" id="SSF55781">
    <property type="entry name" value="GAF domain-like"/>
    <property type="match status" value="1"/>
</dbReference>
<dbReference type="PROSITE" id="PS51078">
    <property type="entry name" value="ICLR_ED"/>
    <property type="match status" value="1"/>
</dbReference>
<keyword evidence="1" id="KW-0805">Transcription regulation</keyword>
<evidence type="ECO:0000313" key="7">
    <source>
        <dbReference type="Proteomes" id="UP000430564"/>
    </source>
</evidence>
<dbReference type="SUPFAM" id="SSF46785">
    <property type="entry name" value="Winged helix' DNA-binding domain"/>
    <property type="match status" value="1"/>
</dbReference>
<gene>
    <name evidence="6" type="ORF">GBM95_03705</name>
</gene>
<dbReference type="InterPro" id="IPR036388">
    <property type="entry name" value="WH-like_DNA-bd_sf"/>
</dbReference>
<dbReference type="InterPro" id="IPR029016">
    <property type="entry name" value="GAF-like_dom_sf"/>
</dbReference>
<dbReference type="InterPro" id="IPR014757">
    <property type="entry name" value="Tscrpt_reg_IclR_C"/>
</dbReference>
<dbReference type="InterPro" id="IPR036390">
    <property type="entry name" value="WH_DNA-bd_sf"/>
</dbReference>
<evidence type="ECO:0000313" key="6">
    <source>
        <dbReference type="EMBL" id="KAB7661916.1"/>
    </source>
</evidence>
<keyword evidence="3" id="KW-0804">Transcription</keyword>
<dbReference type="Proteomes" id="UP000430564">
    <property type="component" value="Unassembled WGS sequence"/>
</dbReference>
<dbReference type="Pfam" id="PF09339">
    <property type="entry name" value="HTH_IclR"/>
    <property type="match status" value="1"/>
</dbReference>
<feature type="domain" description="IclR-ED" evidence="5">
    <location>
        <begin position="67"/>
        <end position="251"/>
    </location>
</feature>
<evidence type="ECO:0000256" key="3">
    <source>
        <dbReference type="ARBA" id="ARBA00023163"/>
    </source>
</evidence>
<accession>A0A6I1EMS2</accession>
<name>A0A6I1EMS2_9BURK</name>
<proteinExistence type="predicted"/>
<dbReference type="Gene3D" id="1.10.10.10">
    <property type="entry name" value="Winged helix-like DNA-binding domain superfamily/Winged helix DNA-binding domain"/>
    <property type="match status" value="1"/>
</dbReference>
<dbReference type="SMART" id="SM00346">
    <property type="entry name" value="HTH_ICLR"/>
    <property type="match status" value="1"/>
</dbReference>
<dbReference type="PANTHER" id="PTHR30136">
    <property type="entry name" value="HELIX-TURN-HELIX TRANSCRIPTIONAL REGULATOR, ICLR FAMILY"/>
    <property type="match status" value="1"/>
</dbReference>
<evidence type="ECO:0000256" key="2">
    <source>
        <dbReference type="ARBA" id="ARBA00023125"/>
    </source>
</evidence>
<dbReference type="PROSITE" id="PS51077">
    <property type="entry name" value="HTH_ICLR"/>
    <property type="match status" value="1"/>
</dbReference>
<dbReference type="GO" id="GO:0003677">
    <property type="term" value="F:DNA binding"/>
    <property type="evidence" value="ECO:0007669"/>
    <property type="project" value="UniProtKB-KW"/>
</dbReference>
<evidence type="ECO:0000259" key="4">
    <source>
        <dbReference type="PROSITE" id="PS51077"/>
    </source>
</evidence>